<dbReference type="GO" id="GO:0035999">
    <property type="term" value="P:tetrahydrofolate interconversion"/>
    <property type="evidence" value="ECO:0007669"/>
    <property type="project" value="TreeGrafter"/>
</dbReference>
<dbReference type="PIRSF" id="PIRSF006806">
    <property type="entry name" value="FTHF_cligase"/>
    <property type="match status" value="1"/>
</dbReference>
<keyword evidence="2 4" id="KW-0547">Nucleotide-binding</keyword>
<keyword evidence="5" id="KW-0460">Magnesium</keyword>
<dbReference type="EMBL" id="FOAS01000003">
    <property type="protein sequence ID" value="SEK56298.1"/>
    <property type="molecule type" value="Genomic_DNA"/>
</dbReference>
<dbReference type="Proteomes" id="UP000185766">
    <property type="component" value="Unassembled WGS sequence"/>
</dbReference>
<feature type="binding site" evidence="4">
    <location>
        <position position="61"/>
    </location>
    <ligand>
        <name>substrate</name>
    </ligand>
</feature>
<comment type="cofactor">
    <cofactor evidence="5">
        <name>Mg(2+)</name>
        <dbReference type="ChEBI" id="CHEBI:18420"/>
    </cofactor>
</comment>
<dbReference type="NCBIfam" id="TIGR02727">
    <property type="entry name" value="MTHFS_bact"/>
    <property type="match status" value="1"/>
</dbReference>
<dbReference type="GO" id="GO:0005524">
    <property type="term" value="F:ATP binding"/>
    <property type="evidence" value="ECO:0007669"/>
    <property type="project" value="UniProtKB-KW"/>
</dbReference>
<keyword evidence="7" id="KW-0436">Ligase</keyword>
<name>A0A1H7I1L8_9GAMM</name>
<dbReference type="GO" id="GO:0046872">
    <property type="term" value="F:metal ion binding"/>
    <property type="evidence" value="ECO:0007669"/>
    <property type="project" value="UniProtKB-KW"/>
</dbReference>
<proteinExistence type="inferred from homology"/>
<evidence type="ECO:0000256" key="1">
    <source>
        <dbReference type="ARBA" id="ARBA00010638"/>
    </source>
</evidence>
<dbReference type="GO" id="GO:0030272">
    <property type="term" value="F:5-formyltetrahydrofolate cyclo-ligase activity"/>
    <property type="evidence" value="ECO:0007669"/>
    <property type="project" value="UniProtKB-EC"/>
</dbReference>
<keyword evidence="5" id="KW-0479">Metal-binding</keyword>
<comment type="similarity">
    <text evidence="1 5">Belongs to the 5-formyltetrahydrofolate cyclo-ligase family.</text>
</comment>
<dbReference type="Pfam" id="PF01812">
    <property type="entry name" value="5-FTHF_cyc-lig"/>
    <property type="match status" value="1"/>
</dbReference>
<dbReference type="InterPro" id="IPR002698">
    <property type="entry name" value="FTHF_cligase"/>
</dbReference>
<dbReference type="EC" id="6.3.3.2" evidence="5"/>
<dbReference type="AlphaFoldDB" id="A0A1H7I1L8"/>
<evidence type="ECO:0000256" key="6">
    <source>
        <dbReference type="SAM" id="Coils"/>
    </source>
</evidence>
<evidence type="ECO:0000313" key="8">
    <source>
        <dbReference type="Proteomes" id="UP000185766"/>
    </source>
</evidence>
<evidence type="ECO:0000313" key="7">
    <source>
        <dbReference type="EMBL" id="SEK56298.1"/>
    </source>
</evidence>
<evidence type="ECO:0000256" key="2">
    <source>
        <dbReference type="ARBA" id="ARBA00022741"/>
    </source>
</evidence>
<accession>A0A1H7I1L8</accession>
<reference evidence="7 8" key="1">
    <citation type="submission" date="2016-10" db="EMBL/GenBank/DDBJ databases">
        <authorList>
            <person name="de Groot N.N."/>
        </authorList>
    </citation>
    <scope>NUCLEOTIDE SEQUENCE [LARGE SCALE GENOMIC DNA]</scope>
    <source>
        <strain evidence="7 8">JCM 19513</strain>
    </source>
</reference>
<sequence length="204" mass="23739">MSSLTPAQQRQQLRKTLRQARRALSQAQQRHAAKRLQKRLAVHPWLRRARHVALYLANDGEIDPQPLSQWLQRRGKQVYLPVLKRWPRTAMQFQRIDHTHWQTNRFGIAEPRYQHQAARRIECLDVLLMPLVGFDPQGNRMGMGGGFYDRLLGKLQRRAHWQGPKRVGLAHECQKVAQLPTAAWDVPLHGIASDQAWYSGKNSR</sequence>
<dbReference type="SUPFAM" id="SSF100950">
    <property type="entry name" value="NagB/RpiA/CoA transferase-like"/>
    <property type="match status" value="1"/>
</dbReference>
<dbReference type="RefSeq" id="WP_074865329.1">
    <property type="nucleotide sequence ID" value="NZ_FOAS01000003.1"/>
</dbReference>
<evidence type="ECO:0000256" key="3">
    <source>
        <dbReference type="ARBA" id="ARBA00022840"/>
    </source>
</evidence>
<dbReference type="InterPro" id="IPR037171">
    <property type="entry name" value="NagB/RpiA_transferase-like"/>
</dbReference>
<evidence type="ECO:0000256" key="5">
    <source>
        <dbReference type="RuleBase" id="RU361279"/>
    </source>
</evidence>
<keyword evidence="8" id="KW-1185">Reference proteome</keyword>
<keyword evidence="3 4" id="KW-0067">ATP-binding</keyword>
<dbReference type="PANTHER" id="PTHR23407">
    <property type="entry name" value="ATPASE INHIBITOR/5-FORMYLTETRAHYDROFOLATE CYCLO-LIGASE"/>
    <property type="match status" value="1"/>
</dbReference>
<dbReference type="InterPro" id="IPR024185">
    <property type="entry name" value="FTHF_cligase-like_sf"/>
</dbReference>
<dbReference type="Gene3D" id="3.40.50.10420">
    <property type="entry name" value="NagB/RpiA/CoA transferase-like"/>
    <property type="match status" value="1"/>
</dbReference>
<dbReference type="PANTHER" id="PTHR23407:SF1">
    <property type="entry name" value="5-FORMYLTETRAHYDROFOLATE CYCLO-LIGASE"/>
    <property type="match status" value="1"/>
</dbReference>
<comment type="catalytic activity">
    <reaction evidence="5">
        <text>(6S)-5-formyl-5,6,7,8-tetrahydrofolate + ATP = (6R)-5,10-methenyltetrahydrofolate + ADP + phosphate</text>
        <dbReference type="Rhea" id="RHEA:10488"/>
        <dbReference type="ChEBI" id="CHEBI:30616"/>
        <dbReference type="ChEBI" id="CHEBI:43474"/>
        <dbReference type="ChEBI" id="CHEBI:57455"/>
        <dbReference type="ChEBI" id="CHEBI:57457"/>
        <dbReference type="ChEBI" id="CHEBI:456216"/>
        <dbReference type="EC" id="6.3.3.2"/>
    </reaction>
</comment>
<evidence type="ECO:0000256" key="4">
    <source>
        <dbReference type="PIRSR" id="PIRSR006806-1"/>
    </source>
</evidence>
<feature type="coiled-coil region" evidence="6">
    <location>
        <begin position="10"/>
        <end position="37"/>
    </location>
</feature>
<feature type="binding site" evidence="4">
    <location>
        <begin position="10"/>
        <end position="14"/>
    </location>
    <ligand>
        <name>ATP</name>
        <dbReference type="ChEBI" id="CHEBI:30616"/>
    </ligand>
</feature>
<organism evidence="7 8">
    <name type="scientific">Atopomonas hussainii</name>
    <dbReference type="NCBI Taxonomy" id="1429083"/>
    <lineage>
        <taxon>Bacteria</taxon>
        <taxon>Pseudomonadati</taxon>
        <taxon>Pseudomonadota</taxon>
        <taxon>Gammaproteobacteria</taxon>
        <taxon>Pseudomonadales</taxon>
        <taxon>Pseudomonadaceae</taxon>
        <taxon>Atopomonas</taxon>
    </lineage>
</organism>
<dbReference type="STRING" id="1429083.GCA_001885685_03355"/>
<dbReference type="GO" id="GO:0009396">
    <property type="term" value="P:folic acid-containing compound biosynthetic process"/>
    <property type="evidence" value="ECO:0007669"/>
    <property type="project" value="TreeGrafter"/>
</dbReference>
<feature type="binding site" evidence="4">
    <location>
        <begin position="140"/>
        <end position="148"/>
    </location>
    <ligand>
        <name>ATP</name>
        <dbReference type="ChEBI" id="CHEBI:30616"/>
    </ligand>
</feature>
<feature type="binding site" evidence="4">
    <location>
        <position position="56"/>
    </location>
    <ligand>
        <name>substrate</name>
    </ligand>
</feature>
<protein>
    <recommendedName>
        <fullName evidence="5">5-formyltetrahydrofolate cyclo-ligase</fullName>
        <ecNumber evidence="5">6.3.3.2</ecNumber>
    </recommendedName>
</protein>
<keyword evidence="6" id="KW-0175">Coiled coil</keyword>
<gene>
    <name evidence="7" type="ORF">SAMN05216214_103162</name>
</gene>